<dbReference type="Proteomes" id="UP000502699">
    <property type="component" value="Chromosome"/>
</dbReference>
<keyword evidence="4 5" id="KW-0949">S-adenosyl-L-methionine</keyword>
<dbReference type="GO" id="GO:0008983">
    <property type="term" value="F:protein-glutamate O-methyltransferase activity"/>
    <property type="evidence" value="ECO:0007669"/>
    <property type="project" value="UniProtKB-EC"/>
</dbReference>
<protein>
    <recommendedName>
        <fullName evidence="5">Chemotaxis protein methyltransferase</fullName>
        <ecNumber evidence="5">2.1.1.80</ecNumber>
    </recommendedName>
</protein>
<dbReference type="PROSITE" id="PS50123">
    <property type="entry name" value="CHER"/>
    <property type="match status" value="1"/>
</dbReference>
<evidence type="ECO:0000256" key="1">
    <source>
        <dbReference type="ARBA" id="ARBA00001541"/>
    </source>
</evidence>
<organism evidence="8 9">
    <name type="scientific">Caldichromatium japonicum</name>
    <dbReference type="NCBI Taxonomy" id="2699430"/>
    <lineage>
        <taxon>Bacteria</taxon>
        <taxon>Pseudomonadati</taxon>
        <taxon>Pseudomonadota</taxon>
        <taxon>Gammaproteobacteria</taxon>
        <taxon>Chromatiales</taxon>
        <taxon>Chromatiaceae</taxon>
        <taxon>Caldichromatium</taxon>
    </lineage>
</organism>
<reference evidence="9" key="1">
    <citation type="submission" date="2020-01" db="EMBL/GenBank/DDBJ databases">
        <title>Caldichromatium gen. nov., sp. nov., a thermophilic purple sulfur bacterium member of the family Chromatiaceae isolated from Nakabusa hot spring, Japan.</title>
        <authorList>
            <person name="Saini M.K."/>
            <person name="Hanada S."/>
            <person name="Tank M."/>
        </authorList>
    </citation>
    <scope>NUCLEOTIDE SEQUENCE [LARGE SCALE GENOMIC DNA]</scope>
    <source>
        <strain evidence="9">No.7</strain>
    </source>
</reference>
<dbReference type="KEGG" id="cjap:GWK36_02030"/>
<feature type="binding site" evidence="6">
    <location>
        <position position="130"/>
    </location>
    <ligand>
        <name>S-adenosyl-L-methionine</name>
        <dbReference type="ChEBI" id="CHEBI:59789"/>
    </ligand>
</feature>
<dbReference type="InterPro" id="IPR022641">
    <property type="entry name" value="CheR_N"/>
</dbReference>
<evidence type="ECO:0000313" key="9">
    <source>
        <dbReference type="Proteomes" id="UP000502699"/>
    </source>
</evidence>
<dbReference type="SMART" id="SM00138">
    <property type="entry name" value="MeTrc"/>
    <property type="match status" value="1"/>
</dbReference>
<feature type="domain" description="CheR-type methyltransferase" evidence="7">
    <location>
        <begin position="20"/>
        <end position="285"/>
    </location>
</feature>
<dbReference type="InterPro" id="IPR022642">
    <property type="entry name" value="CheR_C"/>
</dbReference>
<dbReference type="Gene3D" id="1.10.155.10">
    <property type="entry name" value="Chemotaxis receptor methyltransferase CheR, N-terminal domain"/>
    <property type="match status" value="1"/>
</dbReference>
<comment type="catalytic activity">
    <reaction evidence="1 5">
        <text>L-glutamyl-[protein] + S-adenosyl-L-methionine = [protein]-L-glutamate 5-O-methyl ester + S-adenosyl-L-homocysteine</text>
        <dbReference type="Rhea" id="RHEA:24452"/>
        <dbReference type="Rhea" id="RHEA-COMP:10208"/>
        <dbReference type="Rhea" id="RHEA-COMP:10311"/>
        <dbReference type="ChEBI" id="CHEBI:29973"/>
        <dbReference type="ChEBI" id="CHEBI:57856"/>
        <dbReference type="ChEBI" id="CHEBI:59789"/>
        <dbReference type="ChEBI" id="CHEBI:82795"/>
        <dbReference type="EC" id="2.1.1.80"/>
    </reaction>
</comment>
<dbReference type="PANTHER" id="PTHR24422:SF26">
    <property type="entry name" value="CHEMOTAXIS PROTEIN METHYLTRANSFERASE"/>
    <property type="match status" value="1"/>
</dbReference>
<dbReference type="PANTHER" id="PTHR24422">
    <property type="entry name" value="CHEMOTAXIS PROTEIN METHYLTRANSFERASE"/>
    <property type="match status" value="1"/>
</dbReference>
<dbReference type="Pfam" id="PF03705">
    <property type="entry name" value="CheR_N"/>
    <property type="match status" value="1"/>
</dbReference>
<dbReference type="PIRSF" id="PIRSF000410">
    <property type="entry name" value="CheR"/>
    <property type="match status" value="1"/>
</dbReference>
<dbReference type="InterPro" id="IPR036804">
    <property type="entry name" value="CheR_N_sf"/>
</dbReference>
<feature type="binding site" evidence="6">
    <location>
        <position position="154"/>
    </location>
    <ligand>
        <name>S-adenosyl-L-methionine</name>
        <dbReference type="ChEBI" id="CHEBI:59789"/>
    </ligand>
</feature>
<feature type="binding site" evidence="6">
    <location>
        <position position="97"/>
    </location>
    <ligand>
        <name>S-adenosyl-L-methionine</name>
        <dbReference type="ChEBI" id="CHEBI:59789"/>
    </ligand>
</feature>
<dbReference type="AlphaFoldDB" id="A0A6G7VAU8"/>
<dbReference type="InterPro" id="IPR050903">
    <property type="entry name" value="Bact_Chemotaxis_MeTrfase"/>
</dbReference>
<evidence type="ECO:0000256" key="4">
    <source>
        <dbReference type="ARBA" id="ARBA00022691"/>
    </source>
</evidence>
<dbReference type="Pfam" id="PF01739">
    <property type="entry name" value="CheR"/>
    <property type="match status" value="1"/>
</dbReference>
<dbReference type="InterPro" id="IPR000780">
    <property type="entry name" value="CheR_MeTrfase"/>
</dbReference>
<evidence type="ECO:0000256" key="3">
    <source>
        <dbReference type="ARBA" id="ARBA00022679"/>
    </source>
</evidence>
<dbReference type="EC" id="2.1.1.80" evidence="5"/>
<evidence type="ECO:0000259" key="7">
    <source>
        <dbReference type="PROSITE" id="PS50123"/>
    </source>
</evidence>
<dbReference type="RefSeq" id="WP_166269643.1">
    <property type="nucleotide sequence ID" value="NZ_CP048029.1"/>
</dbReference>
<dbReference type="GO" id="GO:0032259">
    <property type="term" value="P:methylation"/>
    <property type="evidence" value="ECO:0007669"/>
    <property type="project" value="UniProtKB-KW"/>
</dbReference>
<dbReference type="EMBL" id="CP048029">
    <property type="protein sequence ID" value="QIK36978.1"/>
    <property type="molecule type" value="Genomic_DNA"/>
</dbReference>
<keyword evidence="3 5" id="KW-0808">Transferase</keyword>
<comment type="function">
    <text evidence="5">Methylation of the membrane-bound methyl-accepting chemotaxis proteins (MCP) to form gamma-glutamyl methyl ester residues in MCP.</text>
</comment>
<dbReference type="Gene3D" id="3.40.50.150">
    <property type="entry name" value="Vaccinia Virus protein VP39"/>
    <property type="match status" value="1"/>
</dbReference>
<keyword evidence="9" id="KW-1185">Reference proteome</keyword>
<dbReference type="InterPro" id="IPR026024">
    <property type="entry name" value="Chemotaxis_MeTrfase_CheR"/>
</dbReference>
<feature type="binding site" evidence="6">
    <location>
        <position position="93"/>
    </location>
    <ligand>
        <name>S-adenosyl-L-methionine</name>
        <dbReference type="ChEBI" id="CHEBI:59789"/>
    </ligand>
</feature>
<accession>A0A6G7VAU8</accession>
<dbReference type="CDD" id="cd02440">
    <property type="entry name" value="AdoMet_MTases"/>
    <property type="match status" value="1"/>
</dbReference>
<dbReference type="SUPFAM" id="SSF53335">
    <property type="entry name" value="S-adenosyl-L-methionine-dependent methyltransferases"/>
    <property type="match status" value="1"/>
</dbReference>
<dbReference type="InterPro" id="IPR029063">
    <property type="entry name" value="SAM-dependent_MTases_sf"/>
</dbReference>
<name>A0A6G7VAU8_9GAMM</name>
<proteinExistence type="predicted"/>
<evidence type="ECO:0000256" key="5">
    <source>
        <dbReference type="PIRNR" id="PIRNR000410"/>
    </source>
</evidence>
<feature type="binding site" evidence="6">
    <location>
        <begin position="229"/>
        <end position="230"/>
    </location>
    <ligand>
        <name>S-adenosyl-L-methionine</name>
        <dbReference type="ChEBI" id="CHEBI:59789"/>
    </ligand>
</feature>
<dbReference type="SUPFAM" id="SSF47757">
    <property type="entry name" value="Chemotaxis receptor methyltransferase CheR, N-terminal domain"/>
    <property type="match status" value="1"/>
</dbReference>
<feature type="binding site" evidence="6">
    <location>
        <position position="91"/>
    </location>
    <ligand>
        <name>S-adenosyl-L-methionine</name>
        <dbReference type="ChEBI" id="CHEBI:59789"/>
    </ligand>
</feature>
<evidence type="ECO:0000313" key="8">
    <source>
        <dbReference type="EMBL" id="QIK36978.1"/>
    </source>
</evidence>
<feature type="binding site" evidence="6">
    <location>
        <begin position="212"/>
        <end position="213"/>
    </location>
    <ligand>
        <name>S-adenosyl-L-methionine</name>
        <dbReference type="ChEBI" id="CHEBI:59789"/>
    </ligand>
</feature>
<gene>
    <name evidence="8" type="ORF">GWK36_02030</name>
</gene>
<keyword evidence="2 5" id="KW-0489">Methyltransferase</keyword>
<dbReference type="PRINTS" id="PR00996">
    <property type="entry name" value="CHERMTFRASE"/>
</dbReference>
<evidence type="ECO:0000256" key="2">
    <source>
        <dbReference type="ARBA" id="ARBA00022603"/>
    </source>
</evidence>
<sequence>MALLEVERSLGRAPESGSSALDEAGFRRLAEFIWDETGILLTAAKRPMVSARLQRRLRELGCDTLSTYLDRALAPAEDRERQHLIDLLTTNETFFYREPAHFAYLVSEVLPAYRGQRMRVWSAACSSGEEAYTLAMALAEVLGLRGDWSVLGTDISTRMLAQAHQGLYPLERAKHLPRLWLERYCLKGVRGQAGYILIDPRLQKRVSWDQHNLLHPRREGAPFDIVFLRNVLIYFDRAVKQRVIECLYEALRPGGWLFISHVESLQGLRTPLVMQRPSVFRRPPG</sequence>
<evidence type="ECO:0000256" key="6">
    <source>
        <dbReference type="PIRSR" id="PIRSR000410-1"/>
    </source>
</evidence>